<evidence type="ECO:0000313" key="2">
    <source>
        <dbReference type="Proteomes" id="UP001139369"/>
    </source>
</evidence>
<sequence length="443" mass="50072">MRYFIISIFSIVLFVSCTSDETLSYKVGSDFIETDIQVRLIDTFSIKAGTYKLDSLPTSNTSRILLGSLFDNYFGHLTAKSYLQLSPSSLSIDAEAVYDSIGMILNYDNYYYYYYYGDTTKIQSYNIYRVTQTIEPEEGTTFYNTSTLHYDPASLGELSFTPKPNKSTDSLYIPMKVELGEEIFNKIVDNDINTIDDFLQYFKGIAIVPDTTLDSHVLGFNISTIESTARNSKVRLYYTVNDDDDNENNSYYVDFVLSDATKQFNEIRSDLSSTILDSFEDVEDIKLSTSTDNLIFAQGGTGISSRIEIPSIKKLSEISNTSSVLSAELTFKPLNGSYSNSNSLDETLLVYVVDHKNRVIKELVDIDGNVVNAVLNQDGSEFNSNTYYSINLSGYVEEILQSEYDLNYALMIQFTNYSSIVKNLVIDNDANNQIKLAVKYLNY</sequence>
<evidence type="ECO:0000313" key="1">
    <source>
        <dbReference type="EMBL" id="MCI2227708.1"/>
    </source>
</evidence>
<protein>
    <submittedName>
        <fullName evidence="1">DUF4270 domain-containing protein</fullName>
    </submittedName>
</protein>
<dbReference type="EMBL" id="JAKQYM010000001">
    <property type="protein sequence ID" value="MCI2227708.1"/>
    <property type="molecule type" value="Genomic_DNA"/>
</dbReference>
<dbReference type="RefSeq" id="WP_242176830.1">
    <property type="nucleotide sequence ID" value="NZ_JAKQYM010000001.1"/>
</dbReference>
<reference evidence="1" key="1">
    <citation type="submission" date="2022-02" db="EMBL/GenBank/DDBJ databases">
        <title>Polaribacter sp. MSW13, isolated from seawater.</title>
        <authorList>
            <person name="Kristyanto S."/>
            <person name="Jung J."/>
            <person name="Jeon C.O."/>
        </authorList>
    </citation>
    <scope>NUCLEOTIDE SEQUENCE</scope>
    <source>
        <strain evidence="1">MSW13</strain>
    </source>
</reference>
<dbReference type="Pfam" id="PF14092">
    <property type="entry name" value="DUF4270"/>
    <property type="match status" value="1"/>
</dbReference>
<proteinExistence type="predicted"/>
<comment type="caution">
    <text evidence="1">The sequence shown here is derived from an EMBL/GenBank/DDBJ whole genome shotgun (WGS) entry which is preliminary data.</text>
</comment>
<gene>
    <name evidence="1" type="ORF">MC378_00925</name>
</gene>
<dbReference type="Proteomes" id="UP001139369">
    <property type="component" value="Unassembled WGS sequence"/>
</dbReference>
<keyword evidence="2" id="KW-1185">Reference proteome</keyword>
<organism evidence="1 2">
    <name type="scientific">Polaribacter marinus</name>
    <dbReference type="NCBI Taxonomy" id="2916838"/>
    <lineage>
        <taxon>Bacteria</taxon>
        <taxon>Pseudomonadati</taxon>
        <taxon>Bacteroidota</taxon>
        <taxon>Flavobacteriia</taxon>
        <taxon>Flavobacteriales</taxon>
        <taxon>Flavobacteriaceae</taxon>
    </lineage>
</organism>
<dbReference type="PROSITE" id="PS51257">
    <property type="entry name" value="PROKAR_LIPOPROTEIN"/>
    <property type="match status" value="1"/>
</dbReference>
<dbReference type="InterPro" id="IPR025366">
    <property type="entry name" value="DUF4270"/>
</dbReference>
<name>A0A9X1VLD4_9FLAO</name>
<accession>A0A9X1VLD4</accession>
<dbReference type="AlphaFoldDB" id="A0A9X1VLD4"/>